<sequence>MGKLHIDYLDSGQLYVCGICKAHLTDHKELISKDFWAGTGKAYLYNKVINVYSGILEERMLRTGLHSCCDIFCKSCENKLGWKYVWALEPEQKYKEGKFILEKNLIEKAEWDL</sequence>
<dbReference type="AlphaFoldDB" id="A0AAU9JIN8"/>
<evidence type="ECO:0000313" key="6">
    <source>
        <dbReference type="EMBL" id="CAG9326754.1"/>
    </source>
</evidence>
<keyword evidence="7" id="KW-1185">Reference proteome</keyword>
<dbReference type="PANTHER" id="PTHR13848">
    <property type="entry name" value="PROTEIN YIPPEE-LIKE CG15309-RELATED"/>
    <property type="match status" value="1"/>
</dbReference>
<dbReference type="InterPro" id="IPR039058">
    <property type="entry name" value="Yippee_fam"/>
</dbReference>
<protein>
    <recommendedName>
        <fullName evidence="4">Protein yippee-like</fullName>
    </recommendedName>
</protein>
<evidence type="ECO:0000259" key="5">
    <source>
        <dbReference type="PROSITE" id="PS51792"/>
    </source>
</evidence>
<keyword evidence="2" id="KW-0479">Metal-binding</keyword>
<organism evidence="6 7">
    <name type="scientific">Blepharisma stoltei</name>
    <dbReference type="NCBI Taxonomy" id="1481888"/>
    <lineage>
        <taxon>Eukaryota</taxon>
        <taxon>Sar</taxon>
        <taxon>Alveolata</taxon>
        <taxon>Ciliophora</taxon>
        <taxon>Postciliodesmatophora</taxon>
        <taxon>Heterotrichea</taxon>
        <taxon>Heterotrichida</taxon>
        <taxon>Blepharismidae</taxon>
        <taxon>Blepharisma</taxon>
    </lineage>
</organism>
<dbReference type="PROSITE" id="PS51792">
    <property type="entry name" value="YIPPEE"/>
    <property type="match status" value="1"/>
</dbReference>
<feature type="domain" description="Yippee" evidence="5">
    <location>
        <begin position="13"/>
        <end position="110"/>
    </location>
</feature>
<evidence type="ECO:0000256" key="3">
    <source>
        <dbReference type="ARBA" id="ARBA00022833"/>
    </source>
</evidence>
<dbReference type="InterPro" id="IPR004910">
    <property type="entry name" value="Yippee/Mis18/Cereblon"/>
</dbReference>
<comment type="similarity">
    <text evidence="1 4">Belongs to the yippee family.</text>
</comment>
<evidence type="ECO:0000256" key="1">
    <source>
        <dbReference type="ARBA" id="ARBA00005613"/>
    </source>
</evidence>
<name>A0AAU9JIN8_9CILI</name>
<dbReference type="Pfam" id="PF03226">
    <property type="entry name" value="Yippee-Mis18"/>
    <property type="match status" value="1"/>
</dbReference>
<dbReference type="GO" id="GO:0046872">
    <property type="term" value="F:metal ion binding"/>
    <property type="evidence" value="ECO:0007669"/>
    <property type="project" value="UniProtKB-KW"/>
</dbReference>
<evidence type="ECO:0000256" key="4">
    <source>
        <dbReference type="RuleBase" id="RU110713"/>
    </source>
</evidence>
<reference evidence="6" key="1">
    <citation type="submission" date="2021-09" db="EMBL/GenBank/DDBJ databases">
        <authorList>
            <consortium name="AG Swart"/>
            <person name="Singh M."/>
            <person name="Singh A."/>
            <person name="Seah K."/>
            <person name="Emmerich C."/>
        </authorList>
    </citation>
    <scope>NUCLEOTIDE SEQUENCE</scope>
    <source>
        <strain evidence="6">ATCC30299</strain>
    </source>
</reference>
<accession>A0AAU9JIN8</accession>
<comment type="caution">
    <text evidence="6">The sequence shown here is derived from an EMBL/GenBank/DDBJ whole genome shotgun (WGS) entry which is preliminary data.</text>
</comment>
<keyword evidence="3" id="KW-0862">Zinc</keyword>
<dbReference type="EMBL" id="CAJZBQ010000041">
    <property type="protein sequence ID" value="CAG9326754.1"/>
    <property type="molecule type" value="Genomic_DNA"/>
</dbReference>
<dbReference type="InterPro" id="IPR034751">
    <property type="entry name" value="Yippee"/>
</dbReference>
<gene>
    <name evidence="6" type="ORF">BSTOLATCC_MIC42021</name>
</gene>
<dbReference type="Proteomes" id="UP001162131">
    <property type="component" value="Unassembled WGS sequence"/>
</dbReference>
<evidence type="ECO:0000256" key="2">
    <source>
        <dbReference type="ARBA" id="ARBA00022723"/>
    </source>
</evidence>
<evidence type="ECO:0000313" key="7">
    <source>
        <dbReference type="Proteomes" id="UP001162131"/>
    </source>
</evidence>
<proteinExistence type="inferred from homology"/>